<protein>
    <submittedName>
        <fullName evidence="1">Uncharacterized protein</fullName>
    </submittedName>
</protein>
<accession>A0ACB8T6V1</accession>
<evidence type="ECO:0000313" key="2">
    <source>
        <dbReference type="Proteomes" id="UP000814140"/>
    </source>
</evidence>
<comment type="caution">
    <text evidence="1">The sequence shown here is derived from an EMBL/GenBank/DDBJ whole genome shotgun (WGS) entry which is preliminary data.</text>
</comment>
<name>A0ACB8T6V1_9AGAM</name>
<dbReference type="Proteomes" id="UP000814140">
    <property type="component" value="Unassembled WGS sequence"/>
</dbReference>
<dbReference type="EMBL" id="MU277199">
    <property type="protein sequence ID" value="KAI0064192.1"/>
    <property type="molecule type" value="Genomic_DNA"/>
</dbReference>
<keyword evidence="2" id="KW-1185">Reference proteome</keyword>
<sequence length="302" mass="32127">MRHKPAQNCASDGLSMSSCIVPSLSIRIPTTLSPSGCTIGHALVPGTANLKSRAILSHAPSLELGRMLGLCSPADGSRRATAGCRTRSQGGELAMKFDVTQRSSLSPDGEYCICTGDTSRGSPTIAWYRGKGRCRTEFGQGPFSSPERRQNRAGGQRYRPSHGIAGRGGVELNSGKGRLVLLRDDRIELGDSDTISTLHNGARDSRSAGVNVPGIFLSVIIRDALADNDSNVVMDAKVHCFMGVSRSATVVCTYLVATANMTAADALSAVKEMRSVVNTNFGFVRQLQVYAEKVYGPMGKSR</sequence>
<evidence type="ECO:0000313" key="1">
    <source>
        <dbReference type="EMBL" id="KAI0064192.1"/>
    </source>
</evidence>
<reference evidence="1" key="2">
    <citation type="journal article" date="2022" name="New Phytol.">
        <title>Evolutionary transition to the ectomycorrhizal habit in the genomes of a hyperdiverse lineage of mushroom-forming fungi.</title>
        <authorList>
            <person name="Looney B."/>
            <person name="Miyauchi S."/>
            <person name="Morin E."/>
            <person name="Drula E."/>
            <person name="Courty P.E."/>
            <person name="Kohler A."/>
            <person name="Kuo A."/>
            <person name="LaButti K."/>
            <person name="Pangilinan J."/>
            <person name="Lipzen A."/>
            <person name="Riley R."/>
            <person name="Andreopoulos W."/>
            <person name="He G."/>
            <person name="Johnson J."/>
            <person name="Nolan M."/>
            <person name="Tritt A."/>
            <person name="Barry K.W."/>
            <person name="Grigoriev I.V."/>
            <person name="Nagy L.G."/>
            <person name="Hibbett D."/>
            <person name="Henrissat B."/>
            <person name="Matheny P.B."/>
            <person name="Labbe J."/>
            <person name="Martin F.M."/>
        </authorList>
    </citation>
    <scope>NUCLEOTIDE SEQUENCE</scope>
    <source>
        <strain evidence="1">HHB10654</strain>
    </source>
</reference>
<organism evidence="1 2">
    <name type="scientific">Artomyces pyxidatus</name>
    <dbReference type="NCBI Taxonomy" id="48021"/>
    <lineage>
        <taxon>Eukaryota</taxon>
        <taxon>Fungi</taxon>
        <taxon>Dikarya</taxon>
        <taxon>Basidiomycota</taxon>
        <taxon>Agaricomycotina</taxon>
        <taxon>Agaricomycetes</taxon>
        <taxon>Russulales</taxon>
        <taxon>Auriscalpiaceae</taxon>
        <taxon>Artomyces</taxon>
    </lineage>
</organism>
<proteinExistence type="predicted"/>
<gene>
    <name evidence="1" type="ORF">BV25DRAFT_1837002</name>
</gene>
<reference evidence="1" key="1">
    <citation type="submission" date="2021-03" db="EMBL/GenBank/DDBJ databases">
        <authorList>
            <consortium name="DOE Joint Genome Institute"/>
            <person name="Ahrendt S."/>
            <person name="Looney B.P."/>
            <person name="Miyauchi S."/>
            <person name="Morin E."/>
            <person name="Drula E."/>
            <person name="Courty P.E."/>
            <person name="Chicoki N."/>
            <person name="Fauchery L."/>
            <person name="Kohler A."/>
            <person name="Kuo A."/>
            <person name="Labutti K."/>
            <person name="Pangilinan J."/>
            <person name="Lipzen A."/>
            <person name="Riley R."/>
            <person name="Andreopoulos W."/>
            <person name="He G."/>
            <person name="Johnson J."/>
            <person name="Barry K.W."/>
            <person name="Grigoriev I.V."/>
            <person name="Nagy L."/>
            <person name="Hibbett D."/>
            <person name="Henrissat B."/>
            <person name="Matheny P.B."/>
            <person name="Labbe J."/>
            <person name="Martin F."/>
        </authorList>
    </citation>
    <scope>NUCLEOTIDE SEQUENCE</scope>
    <source>
        <strain evidence="1">HHB10654</strain>
    </source>
</reference>